<dbReference type="GO" id="GO:0003723">
    <property type="term" value="F:RNA binding"/>
    <property type="evidence" value="ECO:0007669"/>
    <property type="project" value="InterPro"/>
</dbReference>
<protein>
    <submittedName>
        <fullName evidence="4">23S rRNA (Guanosine(2251)-2'-O)-methyltransferase</fullName>
        <ecNumber evidence="4">2.1.1.185</ecNumber>
    </submittedName>
</protein>
<accession>A0A3B1AV30</accession>
<proteinExistence type="predicted"/>
<dbReference type="Pfam" id="PF00588">
    <property type="entry name" value="SpoU_methylase"/>
    <property type="match status" value="1"/>
</dbReference>
<name>A0A3B1AV30_9ZZZZ</name>
<keyword evidence="1 4" id="KW-0489">Methyltransferase</keyword>
<dbReference type="InterPro" id="IPR029026">
    <property type="entry name" value="tRNA_m1G_MTases_N"/>
</dbReference>
<feature type="domain" description="RNA 2-O ribose methyltransferase substrate binding" evidence="3">
    <location>
        <begin position="4"/>
        <end position="80"/>
    </location>
</feature>
<dbReference type="Pfam" id="PF08032">
    <property type="entry name" value="SpoU_sub_bind"/>
    <property type="match status" value="1"/>
</dbReference>
<dbReference type="CDD" id="cd18103">
    <property type="entry name" value="SpoU-like_RlmB"/>
    <property type="match status" value="1"/>
</dbReference>
<dbReference type="InterPro" id="IPR001537">
    <property type="entry name" value="SpoU_MeTrfase"/>
</dbReference>
<dbReference type="SUPFAM" id="SSF75217">
    <property type="entry name" value="alpha/beta knot"/>
    <property type="match status" value="1"/>
</dbReference>
<evidence type="ECO:0000256" key="2">
    <source>
        <dbReference type="ARBA" id="ARBA00022679"/>
    </source>
</evidence>
<dbReference type="InterPro" id="IPR029064">
    <property type="entry name" value="Ribosomal_eL30-like_sf"/>
</dbReference>
<dbReference type="PANTHER" id="PTHR46429">
    <property type="entry name" value="23S RRNA (GUANOSINE-2'-O-)-METHYLTRANSFERASE RLMB"/>
    <property type="match status" value="1"/>
</dbReference>
<dbReference type="InterPro" id="IPR013123">
    <property type="entry name" value="SpoU_subst-bd"/>
</dbReference>
<dbReference type="Gene3D" id="3.40.1280.10">
    <property type="match status" value="1"/>
</dbReference>
<reference evidence="4" key="1">
    <citation type="submission" date="2018-06" db="EMBL/GenBank/DDBJ databases">
        <authorList>
            <person name="Zhirakovskaya E."/>
        </authorList>
    </citation>
    <scope>NUCLEOTIDE SEQUENCE</scope>
</reference>
<evidence type="ECO:0000259" key="3">
    <source>
        <dbReference type="SMART" id="SM00967"/>
    </source>
</evidence>
<dbReference type="SUPFAM" id="SSF55315">
    <property type="entry name" value="L30e-like"/>
    <property type="match status" value="1"/>
</dbReference>
<dbReference type="AlphaFoldDB" id="A0A3B1AV30"/>
<dbReference type="InterPro" id="IPR029028">
    <property type="entry name" value="Alpha/beta_knot_MTases"/>
</dbReference>
<dbReference type="GO" id="GO:0005829">
    <property type="term" value="C:cytosol"/>
    <property type="evidence" value="ECO:0007669"/>
    <property type="project" value="TreeGrafter"/>
</dbReference>
<dbReference type="Gene3D" id="3.30.1330.30">
    <property type="match status" value="1"/>
</dbReference>
<dbReference type="EC" id="2.1.1.185" evidence="4"/>
<keyword evidence="2 4" id="KW-0808">Transferase</keyword>
<dbReference type="EMBL" id="UOFV01000288">
    <property type="protein sequence ID" value="VAX02100.1"/>
    <property type="molecule type" value="Genomic_DNA"/>
</dbReference>
<gene>
    <name evidence="4" type="ORF">MNBD_GAMMA19-2208</name>
</gene>
<evidence type="ECO:0000313" key="4">
    <source>
        <dbReference type="EMBL" id="VAX02100.1"/>
    </source>
</evidence>
<dbReference type="InterPro" id="IPR004441">
    <property type="entry name" value="rRNA_MeTrfase_TrmH"/>
</dbReference>
<dbReference type="GO" id="GO:0070039">
    <property type="term" value="F:rRNA (guanosine-2'-O-)-methyltransferase activity"/>
    <property type="evidence" value="ECO:0007669"/>
    <property type="project" value="TreeGrafter"/>
</dbReference>
<feature type="non-terminal residue" evidence="4">
    <location>
        <position position="181"/>
    </location>
</feature>
<dbReference type="PANTHER" id="PTHR46429:SF1">
    <property type="entry name" value="23S RRNA (GUANOSINE-2'-O-)-METHYLTRANSFERASE RLMB"/>
    <property type="match status" value="1"/>
</dbReference>
<evidence type="ECO:0000256" key="1">
    <source>
        <dbReference type="ARBA" id="ARBA00022603"/>
    </source>
</evidence>
<organism evidence="4">
    <name type="scientific">hydrothermal vent metagenome</name>
    <dbReference type="NCBI Taxonomy" id="652676"/>
    <lineage>
        <taxon>unclassified sequences</taxon>
        <taxon>metagenomes</taxon>
        <taxon>ecological metagenomes</taxon>
    </lineage>
</organism>
<sequence>MSDYLYGLHAVQAVLERVPGDVSELWVDSKRHDQRIATILQLAKEASVTVHAVDKRKLETLVPNGRHQGVVAQAVAPGVHSDAELSALLDSISEPPFLLILDGVTDPHNLGACLRSADAAGVQAVIAPKDRAASLTPTVIKVASGAAQTVPFVQVTNLARCLRDLKERGIWLVGLDGYAEQ</sequence>
<dbReference type="SMART" id="SM00967">
    <property type="entry name" value="SpoU_sub_bind"/>
    <property type="match status" value="1"/>
</dbReference>
<dbReference type="NCBIfam" id="TIGR00186">
    <property type="entry name" value="rRNA_methyl_3"/>
    <property type="match status" value="1"/>
</dbReference>